<evidence type="ECO:0000313" key="3">
    <source>
        <dbReference type="Proteomes" id="UP000249829"/>
    </source>
</evidence>
<dbReference type="Proteomes" id="UP000249829">
    <property type="component" value="Unassembled WGS sequence"/>
</dbReference>
<feature type="region of interest" description="Disordered" evidence="1">
    <location>
        <begin position="219"/>
        <end position="259"/>
    </location>
</feature>
<dbReference type="AlphaFoldDB" id="A0A2V5HJB1"/>
<accession>A0A2V5HJB1</accession>
<name>A0A2V5HJB1_ASPV1</name>
<dbReference type="EMBL" id="KZ825102">
    <property type="protein sequence ID" value="PYI24479.1"/>
    <property type="molecule type" value="Genomic_DNA"/>
</dbReference>
<sequence>MGRFGMLINQPLSFLLSKTASRRIAGRPVASVMVIVILRVECAGRNQSCSPTMRNISVEKSFNPTQQEVSQAAQPATLLTTKRIELKATHAMKVNWKGRRAEIVIVSPDGQLVPAKTCRKHEASMLFLGDGIVSNGNYSPRPNPLQEKEEADTTQLPPKAMLHVTGRLKQPNLGCEGEENSPSTFNNPPNETMSVVWVGSKSLARAEKRGQRPGVAISEMPLAPNFPRPNVSPTWAESSPIRASLGHAPPAANFGAGGP</sequence>
<organism evidence="2 3">
    <name type="scientific">Aspergillus violaceofuscus (strain CBS 115571)</name>
    <dbReference type="NCBI Taxonomy" id="1450538"/>
    <lineage>
        <taxon>Eukaryota</taxon>
        <taxon>Fungi</taxon>
        <taxon>Dikarya</taxon>
        <taxon>Ascomycota</taxon>
        <taxon>Pezizomycotina</taxon>
        <taxon>Eurotiomycetes</taxon>
        <taxon>Eurotiomycetidae</taxon>
        <taxon>Eurotiales</taxon>
        <taxon>Aspergillaceae</taxon>
        <taxon>Aspergillus</taxon>
    </lineage>
</organism>
<reference evidence="2 3" key="1">
    <citation type="submission" date="2018-02" db="EMBL/GenBank/DDBJ databases">
        <title>The genomes of Aspergillus section Nigri reveals drivers in fungal speciation.</title>
        <authorList>
            <consortium name="DOE Joint Genome Institute"/>
            <person name="Vesth T.C."/>
            <person name="Nybo J."/>
            <person name="Theobald S."/>
            <person name="Brandl J."/>
            <person name="Frisvad J.C."/>
            <person name="Nielsen K.F."/>
            <person name="Lyhne E.K."/>
            <person name="Kogle M.E."/>
            <person name="Kuo A."/>
            <person name="Riley R."/>
            <person name="Clum A."/>
            <person name="Nolan M."/>
            <person name="Lipzen A."/>
            <person name="Salamov A."/>
            <person name="Henrissat B."/>
            <person name="Wiebenga A."/>
            <person name="De vries R.P."/>
            <person name="Grigoriev I.V."/>
            <person name="Mortensen U.H."/>
            <person name="Andersen M.R."/>
            <person name="Baker S.E."/>
        </authorList>
    </citation>
    <scope>NUCLEOTIDE SEQUENCE [LARGE SCALE GENOMIC DNA]</scope>
    <source>
        <strain evidence="2 3">CBS 115571</strain>
    </source>
</reference>
<feature type="compositionally biased region" description="Low complexity" evidence="1">
    <location>
        <begin position="246"/>
        <end position="259"/>
    </location>
</feature>
<gene>
    <name evidence="2" type="ORF">BO99DRAFT_470097</name>
</gene>
<evidence type="ECO:0000256" key="1">
    <source>
        <dbReference type="SAM" id="MobiDB-lite"/>
    </source>
</evidence>
<protein>
    <submittedName>
        <fullName evidence="2">Uncharacterized protein</fullName>
    </submittedName>
</protein>
<evidence type="ECO:0000313" key="2">
    <source>
        <dbReference type="EMBL" id="PYI24479.1"/>
    </source>
</evidence>
<keyword evidence="3" id="KW-1185">Reference proteome</keyword>
<proteinExistence type="predicted"/>